<dbReference type="Proteomes" id="UP001205906">
    <property type="component" value="Unassembled WGS sequence"/>
</dbReference>
<evidence type="ECO:0000256" key="1">
    <source>
        <dbReference type="SAM" id="Phobius"/>
    </source>
</evidence>
<keyword evidence="1" id="KW-0812">Transmembrane</keyword>
<name>A0ABT1CBP1_9HYPH</name>
<feature type="transmembrane region" description="Helical" evidence="1">
    <location>
        <begin position="36"/>
        <end position="56"/>
    </location>
</feature>
<reference evidence="2 3" key="1">
    <citation type="submission" date="2022-06" db="EMBL/GenBank/DDBJ databases">
        <title>Mesorhizobium sp. strain RP14 Genome sequencing and assembly.</title>
        <authorList>
            <person name="Kim I."/>
        </authorList>
    </citation>
    <scope>NUCLEOTIDE SEQUENCE [LARGE SCALE GENOMIC DNA]</scope>
    <source>
        <strain evidence="3">RP14(2022)</strain>
    </source>
</reference>
<protein>
    <submittedName>
        <fullName evidence="2">Uncharacterized protein</fullName>
    </submittedName>
</protein>
<evidence type="ECO:0000313" key="2">
    <source>
        <dbReference type="EMBL" id="MCO6051601.1"/>
    </source>
</evidence>
<comment type="caution">
    <text evidence="2">The sequence shown here is derived from an EMBL/GenBank/DDBJ whole genome shotgun (WGS) entry which is preliminary data.</text>
</comment>
<keyword evidence="3" id="KW-1185">Reference proteome</keyword>
<evidence type="ECO:0000313" key="3">
    <source>
        <dbReference type="Proteomes" id="UP001205906"/>
    </source>
</evidence>
<proteinExistence type="predicted"/>
<dbReference type="EMBL" id="JAMXQS010000008">
    <property type="protein sequence ID" value="MCO6051601.1"/>
    <property type="molecule type" value="Genomic_DNA"/>
</dbReference>
<accession>A0ABT1CBP1</accession>
<organism evidence="2 3">
    <name type="scientific">Mesorhizobium liriopis</name>
    <dbReference type="NCBI Taxonomy" id="2953882"/>
    <lineage>
        <taxon>Bacteria</taxon>
        <taxon>Pseudomonadati</taxon>
        <taxon>Pseudomonadota</taxon>
        <taxon>Alphaproteobacteria</taxon>
        <taxon>Hyphomicrobiales</taxon>
        <taxon>Phyllobacteriaceae</taxon>
        <taxon>Mesorhizobium</taxon>
    </lineage>
</organism>
<keyword evidence="1" id="KW-1133">Transmembrane helix</keyword>
<sequence length="57" mass="6264">MVAEVQNFEHAARLSMASFPDDEPAATRTPFWFSHYARISAFAVAVIGTGIIGFTFI</sequence>
<dbReference type="RefSeq" id="WP_252821315.1">
    <property type="nucleotide sequence ID" value="NZ_JAMXQS010000008.1"/>
</dbReference>
<keyword evidence="1" id="KW-0472">Membrane</keyword>
<gene>
    <name evidence="2" type="ORF">NGM99_17585</name>
</gene>